<dbReference type="AlphaFoldDB" id="A0A7W9C446"/>
<organism evidence="6 7">
    <name type="scientific">Brevundimonas aurantiaca</name>
    <dbReference type="NCBI Taxonomy" id="74316"/>
    <lineage>
        <taxon>Bacteria</taxon>
        <taxon>Pseudomonadati</taxon>
        <taxon>Pseudomonadota</taxon>
        <taxon>Alphaproteobacteria</taxon>
        <taxon>Caulobacterales</taxon>
        <taxon>Caulobacteraceae</taxon>
        <taxon>Brevundimonas</taxon>
    </lineage>
</organism>
<dbReference type="Proteomes" id="UP000527324">
    <property type="component" value="Unassembled WGS sequence"/>
</dbReference>
<dbReference type="SUPFAM" id="SSF46689">
    <property type="entry name" value="Homeodomain-like"/>
    <property type="match status" value="1"/>
</dbReference>
<evidence type="ECO:0000313" key="7">
    <source>
        <dbReference type="Proteomes" id="UP000527324"/>
    </source>
</evidence>
<keyword evidence="3" id="KW-0804">Transcription</keyword>
<evidence type="ECO:0000256" key="1">
    <source>
        <dbReference type="ARBA" id="ARBA00023015"/>
    </source>
</evidence>
<dbReference type="EMBL" id="JACHOQ010000001">
    <property type="protein sequence ID" value="MBB5738604.1"/>
    <property type="molecule type" value="Genomic_DNA"/>
</dbReference>
<dbReference type="PRINTS" id="PR00455">
    <property type="entry name" value="HTHTETR"/>
</dbReference>
<dbReference type="PANTHER" id="PTHR30055">
    <property type="entry name" value="HTH-TYPE TRANSCRIPTIONAL REGULATOR RUTR"/>
    <property type="match status" value="1"/>
</dbReference>
<dbReference type="Gene3D" id="1.10.357.10">
    <property type="entry name" value="Tetracycline Repressor, domain 2"/>
    <property type="match status" value="1"/>
</dbReference>
<dbReference type="InterPro" id="IPR036271">
    <property type="entry name" value="Tet_transcr_reg_TetR-rel_C_sf"/>
</dbReference>
<keyword evidence="1" id="KW-0805">Transcription regulation</keyword>
<gene>
    <name evidence="6" type="ORF">GGQ93_000295</name>
</gene>
<proteinExistence type="predicted"/>
<dbReference type="GO" id="GO:0000976">
    <property type="term" value="F:transcription cis-regulatory region binding"/>
    <property type="evidence" value="ECO:0007669"/>
    <property type="project" value="TreeGrafter"/>
</dbReference>
<evidence type="ECO:0000259" key="5">
    <source>
        <dbReference type="PROSITE" id="PS50977"/>
    </source>
</evidence>
<dbReference type="SUPFAM" id="SSF48498">
    <property type="entry name" value="Tetracyclin repressor-like, C-terminal domain"/>
    <property type="match status" value="1"/>
</dbReference>
<sequence length="207" mass="22787">MEALLSELSRAFAEGDARNVIMDAALEVFAAHGFHGAGTRAIALKAGVSQPLLNHHFGGKEGLWRAVGERITSDFIAFMSGAVDPTKPSDAGMVAMLRGYLEFWGDRPLAFRFNRWRRLDGLTDERIDRSEQMTRYGVAFMQKAQVEGVVRDDLPPGLALVMSGGLIQFWLESQIEVRDAVSVTGDADLSDEAFISHIMSMLRADPE</sequence>
<evidence type="ECO:0000256" key="4">
    <source>
        <dbReference type="PROSITE-ProRule" id="PRU00335"/>
    </source>
</evidence>
<dbReference type="PANTHER" id="PTHR30055:SF234">
    <property type="entry name" value="HTH-TYPE TRANSCRIPTIONAL REGULATOR BETI"/>
    <property type="match status" value="1"/>
</dbReference>
<reference evidence="6 7" key="1">
    <citation type="submission" date="2020-08" db="EMBL/GenBank/DDBJ databases">
        <title>Genomic Encyclopedia of Type Strains, Phase IV (KMG-IV): sequencing the most valuable type-strain genomes for metagenomic binning, comparative biology and taxonomic classification.</title>
        <authorList>
            <person name="Goeker M."/>
        </authorList>
    </citation>
    <scope>NUCLEOTIDE SEQUENCE [LARGE SCALE GENOMIC DNA]</scope>
    <source>
        <strain evidence="6 7">DSM 4731</strain>
    </source>
</reference>
<dbReference type="PROSITE" id="PS50977">
    <property type="entry name" value="HTH_TETR_2"/>
    <property type="match status" value="1"/>
</dbReference>
<name>A0A7W9C446_9CAUL</name>
<dbReference type="InterPro" id="IPR001647">
    <property type="entry name" value="HTH_TetR"/>
</dbReference>
<evidence type="ECO:0000313" key="6">
    <source>
        <dbReference type="EMBL" id="MBB5738604.1"/>
    </source>
</evidence>
<feature type="domain" description="HTH tetR-type" evidence="5">
    <location>
        <begin position="15"/>
        <end position="75"/>
    </location>
</feature>
<dbReference type="InterPro" id="IPR050109">
    <property type="entry name" value="HTH-type_TetR-like_transc_reg"/>
</dbReference>
<keyword evidence="7" id="KW-1185">Reference proteome</keyword>
<feature type="DNA-binding region" description="H-T-H motif" evidence="4">
    <location>
        <begin position="38"/>
        <end position="57"/>
    </location>
</feature>
<dbReference type="RefSeq" id="WP_054766350.1">
    <property type="nucleotide sequence ID" value="NZ_CAJFZW010000014.1"/>
</dbReference>
<accession>A0A7W9C446</accession>
<comment type="caution">
    <text evidence="6">The sequence shown here is derived from an EMBL/GenBank/DDBJ whole genome shotgun (WGS) entry which is preliminary data.</text>
</comment>
<protein>
    <submittedName>
        <fullName evidence="6">AcrR family transcriptional regulator</fullName>
    </submittedName>
</protein>
<evidence type="ECO:0000256" key="2">
    <source>
        <dbReference type="ARBA" id="ARBA00023125"/>
    </source>
</evidence>
<dbReference type="GO" id="GO:0003700">
    <property type="term" value="F:DNA-binding transcription factor activity"/>
    <property type="evidence" value="ECO:0007669"/>
    <property type="project" value="TreeGrafter"/>
</dbReference>
<keyword evidence="2 4" id="KW-0238">DNA-binding</keyword>
<evidence type="ECO:0000256" key="3">
    <source>
        <dbReference type="ARBA" id="ARBA00023163"/>
    </source>
</evidence>
<dbReference type="Pfam" id="PF00440">
    <property type="entry name" value="TetR_N"/>
    <property type="match status" value="1"/>
</dbReference>
<dbReference type="InterPro" id="IPR009057">
    <property type="entry name" value="Homeodomain-like_sf"/>
</dbReference>